<name>A0A0B7C0E0_9EUPU</name>
<dbReference type="Gene3D" id="2.130.10.10">
    <property type="entry name" value="YVTN repeat-like/Quinoprotein amine dehydrogenase"/>
    <property type="match status" value="1"/>
</dbReference>
<protein>
    <recommendedName>
        <fullName evidence="2">Anaphase-promoting complex subunit 4 WD40 domain-containing protein</fullName>
    </recommendedName>
</protein>
<dbReference type="InterPro" id="IPR015943">
    <property type="entry name" value="WD40/YVTN_repeat-like_dom_sf"/>
</dbReference>
<proteinExistence type="predicted"/>
<evidence type="ECO:0008006" key="2">
    <source>
        <dbReference type="Google" id="ProtNLM"/>
    </source>
</evidence>
<evidence type="ECO:0000313" key="1">
    <source>
        <dbReference type="EMBL" id="CEK98683.1"/>
    </source>
</evidence>
<gene>
    <name evidence="1" type="primary">ORF219332</name>
</gene>
<sequence>DLVIAVNPLTGHAQKVVTFPIPNNTWRSVDYAKSENNCVTAISDKGSLGIWDKQSGTLLSCTRSKTTTCASLMMLSKHLIVGEIHGCV</sequence>
<feature type="non-terminal residue" evidence="1">
    <location>
        <position position="88"/>
    </location>
</feature>
<feature type="non-terminal residue" evidence="1">
    <location>
        <position position="1"/>
    </location>
</feature>
<dbReference type="EMBL" id="HACG01051812">
    <property type="protein sequence ID" value="CEK98683.1"/>
    <property type="molecule type" value="Transcribed_RNA"/>
</dbReference>
<organism evidence="1">
    <name type="scientific">Arion vulgaris</name>
    <dbReference type="NCBI Taxonomy" id="1028688"/>
    <lineage>
        <taxon>Eukaryota</taxon>
        <taxon>Metazoa</taxon>
        <taxon>Spiralia</taxon>
        <taxon>Lophotrochozoa</taxon>
        <taxon>Mollusca</taxon>
        <taxon>Gastropoda</taxon>
        <taxon>Heterobranchia</taxon>
        <taxon>Euthyneura</taxon>
        <taxon>Panpulmonata</taxon>
        <taxon>Eupulmonata</taxon>
        <taxon>Stylommatophora</taxon>
        <taxon>Helicina</taxon>
        <taxon>Arionoidea</taxon>
        <taxon>Arionidae</taxon>
        <taxon>Arion</taxon>
    </lineage>
</organism>
<dbReference type="AlphaFoldDB" id="A0A0B7C0E0"/>
<reference evidence="1" key="1">
    <citation type="submission" date="2014-12" db="EMBL/GenBank/DDBJ databases">
        <title>Insight into the proteome of Arion vulgaris.</title>
        <authorList>
            <person name="Aradska J."/>
            <person name="Bulat T."/>
            <person name="Smidak R."/>
            <person name="Sarate P."/>
            <person name="Gangsoo J."/>
            <person name="Sialana F."/>
            <person name="Bilban M."/>
            <person name="Lubec G."/>
        </authorList>
    </citation>
    <scope>NUCLEOTIDE SEQUENCE</scope>
    <source>
        <tissue evidence="1">Skin</tissue>
    </source>
</reference>
<accession>A0A0B7C0E0</accession>